<evidence type="ECO:0000313" key="2">
    <source>
        <dbReference type="EMBL" id="URI15997.1"/>
    </source>
</evidence>
<dbReference type="PANTHER" id="PTHR47197:SF3">
    <property type="entry name" value="DIHYDRO-HEME D1 DEHYDROGENASE"/>
    <property type="match status" value="1"/>
</dbReference>
<dbReference type="Gene3D" id="2.130.10.10">
    <property type="entry name" value="YVTN repeat-like/Quinoprotein amine dehydrogenase"/>
    <property type="match status" value="1"/>
</dbReference>
<dbReference type="SUPFAM" id="SSF51004">
    <property type="entry name" value="C-terminal (heme d1) domain of cytochrome cd1-nitrite reductase"/>
    <property type="match status" value="1"/>
</dbReference>
<feature type="signal peptide" evidence="1">
    <location>
        <begin position="1"/>
        <end position="26"/>
    </location>
</feature>
<dbReference type="InterPro" id="IPR015943">
    <property type="entry name" value="WD40/YVTN_repeat-like_dom_sf"/>
</dbReference>
<evidence type="ECO:0000256" key="1">
    <source>
        <dbReference type="SAM" id="SignalP"/>
    </source>
</evidence>
<reference evidence="2" key="1">
    <citation type="submission" date="2022-05" db="EMBL/GenBank/DDBJ databases">
        <title>Brevundimonas albigilva TT17 genome sequence.</title>
        <authorList>
            <person name="Lee K."/>
            <person name="Son H."/>
        </authorList>
    </citation>
    <scope>NUCLEOTIDE SEQUENCE</scope>
    <source>
        <strain evidence="2">TT17</strain>
    </source>
</reference>
<dbReference type="EMBL" id="CP097649">
    <property type="protein sequence ID" value="URI15997.1"/>
    <property type="molecule type" value="Genomic_DNA"/>
</dbReference>
<accession>A0ABY4SQW9</accession>
<feature type="chain" id="PRO_5046839998" evidence="1">
    <location>
        <begin position="27"/>
        <end position="469"/>
    </location>
</feature>
<dbReference type="PANTHER" id="PTHR47197">
    <property type="entry name" value="PROTEIN NIRF"/>
    <property type="match status" value="1"/>
</dbReference>
<dbReference type="InterPro" id="IPR011048">
    <property type="entry name" value="Haem_d1_sf"/>
</dbReference>
<keyword evidence="3" id="KW-1185">Reference proteome</keyword>
<dbReference type="Proteomes" id="UP001055429">
    <property type="component" value="Chromosome"/>
</dbReference>
<dbReference type="InterPro" id="IPR051200">
    <property type="entry name" value="Host-pathogen_enzymatic-act"/>
</dbReference>
<dbReference type="RefSeq" id="WP_249751216.1">
    <property type="nucleotide sequence ID" value="NZ_CP097298.1"/>
</dbReference>
<organism evidence="2 3">
    <name type="scientific">Brevundimonas albigilva</name>
    <dbReference type="NCBI Taxonomy" id="1312364"/>
    <lineage>
        <taxon>Bacteria</taxon>
        <taxon>Pseudomonadati</taxon>
        <taxon>Pseudomonadota</taxon>
        <taxon>Alphaproteobacteria</taxon>
        <taxon>Caulobacterales</taxon>
        <taxon>Caulobacteraceae</taxon>
        <taxon>Brevundimonas</taxon>
    </lineage>
</organism>
<sequence>MIRDIAASAAVLALLGAALPASSALAQSAAAFPAPAKTFEGRVGFAAATRGQPILPGAEVTATGQGFAPGQTVRLLHGTTPLTPDLTADAEGGFEARFRLPADAAVGVHPLVVVSPAPYAAVVAELKVSPAIPASGEDRYDILRGAATRGLYQSAYSAKNDAIFVTSAVGRPPVRQSELLRMDADTLAIEARMTPAPAPARVGRDGAPADGGLFAVYGVGVDDAHDTVWVTQSRQNTVAVYRQSDLSLVRQFDPGTVNHARDVVVDQALNKAYASATFEPEVVVFDTARPEVARRIAIASTVRGERFSAASLSLNAEAHRLYVVSNSTNEVAVIDTRTDAVLKVLPVPGARSAIGVSHDPRTGRIFVAAQGSDNVVILDGETGAVVADTPVGAGALNVVFDPVSRQAFVANRGSSTIAVVDADGRLLASLDGAPQANHVATDGRGVIYAVTKGGEQDDANTVWRITPRR</sequence>
<evidence type="ECO:0000313" key="3">
    <source>
        <dbReference type="Proteomes" id="UP001055429"/>
    </source>
</evidence>
<keyword evidence="1" id="KW-0732">Signal</keyword>
<gene>
    <name evidence="2" type="ORF">M8231_03155</name>
</gene>
<protein>
    <submittedName>
        <fullName evidence="2">YncE family protein</fullName>
    </submittedName>
</protein>
<name>A0ABY4SQW9_9CAUL</name>
<proteinExistence type="predicted"/>